<keyword evidence="6 9" id="KW-1133">Transmembrane helix</keyword>
<dbReference type="PROSITE" id="PS01303">
    <property type="entry name" value="BCCT"/>
    <property type="match status" value="1"/>
</dbReference>
<keyword evidence="11" id="KW-1185">Reference proteome</keyword>
<evidence type="ECO:0000256" key="8">
    <source>
        <dbReference type="SAM" id="MobiDB-lite"/>
    </source>
</evidence>
<dbReference type="EMBL" id="RQZF01000002">
    <property type="protein sequence ID" value="RRC95924.1"/>
    <property type="molecule type" value="Genomic_DNA"/>
</dbReference>
<keyword evidence="3" id="KW-0813">Transport</keyword>
<accession>A0A3P1SFW6</accession>
<feature type="transmembrane region" description="Helical" evidence="9">
    <location>
        <begin position="249"/>
        <end position="271"/>
    </location>
</feature>
<protein>
    <submittedName>
        <fullName evidence="10">BCCT family transporter</fullName>
    </submittedName>
</protein>
<keyword evidence="4" id="KW-1003">Cell membrane</keyword>
<feature type="transmembrane region" description="Helical" evidence="9">
    <location>
        <begin position="330"/>
        <end position="356"/>
    </location>
</feature>
<feature type="transmembrane region" description="Helical" evidence="9">
    <location>
        <begin position="368"/>
        <end position="392"/>
    </location>
</feature>
<keyword evidence="5 9" id="KW-0812">Transmembrane</keyword>
<dbReference type="PANTHER" id="PTHR30047">
    <property type="entry name" value="HIGH-AFFINITY CHOLINE TRANSPORT PROTEIN-RELATED"/>
    <property type="match status" value="1"/>
</dbReference>
<dbReference type="GO" id="GO:0005886">
    <property type="term" value="C:plasma membrane"/>
    <property type="evidence" value="ECO:0007669"/>
    <property type="project" value="UniProtKB-SubCell"/>
</dbReference>
<dbReference type="Proteomes" id="UP000280444">
    <property type="component" value="Unassembled WGS sequence"/>
</dbReference>
<feature type="transmembrane region" description="Helical" evidence="9">
    <location>
        <begin position="421"/>
        <end position="440"/>
    </location>
</feature>
<comment type="subcellular location">
    <subcellularLocation>
        <location evidence="1">Cell membrane</location>
        <topology evidence="1">Multi-pass membrane protein</topology>
    </subcellularLocation>
</comment>
<dbReference type="InterPro" id="IPR018093">
    <property type="entry name" value="BCCT_CS"/>
</dbReference>
<feature type="transmembrane region" description="Helical" evidence="9">
    <location>
        <begin position="471"/>
        <end position="491"/>
    </location>
</feature>
<organism evidence="10 11">
    <name type="scientific">Schaalia canis</name>
    <dbReference type="NCBI Taxonomy" id="100469"/>
    <lineage>
        <taxon>Bacteria</taxon>
        <taxon>Bacillati</taxon>
        <taxon>Actinomycetota</taxon>
        <taxon>Actinomycetes</taxon>
        <taxon>Actinomycetales</taxon>
        <taxon>Actinomycetaceae</taxon>
        <taxon>Schaalia</taxon>
    </lineage>
</organism>
<dbReference type="RefSeq" id="WP_124868645.1">
    <property type="nucleotide sequence ID" value="NZ_RQZF01000002.1"/>
</dbReference>
<proteinExistence type="inferred from homology"/>
<evidence type="ECO:0000256" key="6">
    <source>
        <dbReference type="ARBA" id="ARBA00022989"/>
    </source>
</evidence>
<sequence length="744" mass="80565">MSKELNARADANNATKASEGRALRHPVPPNVNGRVFLGASLGVVALALWAILSPSSAHGALGVAVNSIARWFGGFYIALATAILVFVIGLAASRFGTTRLGSPSARPEFSTFAWASMLFAAGIGTDIMFFAVAEPINHFMLPPTADPQSVQAAREAITWTLFHYGVTGWGMYALMGIALGYFAYNRKKPLAVRSALYPVLGRRVDGIIGDIVDIAAIMGTIFGVAATLGIGVVQLNVGLELIFGIERGIGAQIGLVLLAIAVSILSALSGVNKGIRFLSQLNVVLAIGLAGWVLVAGKSDFLVSAIIMNIGDFVATFPLRTLETFAYSDMTAWMSAWTLFFWAWWIAWASFVGMFLARISRGRTLREFVVGTMIIPFLYVLMWIGVFGNAAIDLVRSGDATFAELTLEVPELGLYHLLQSYPGASILIVLATVVGLLFYVTSADSGALVMANLSSFLPTVSDDAPRRVRTWWAVLTGVLTIAVLTVDGIPALQNATIVMGLPFAFVMVLVMIGLFMALRDDAQRRFSEERSARNIVTGAGATSEQAGASWQQRLTWIFKNVTVEEAIDYLNRVAEPAMNNLATHFNGQLNATVVRGLDPEVTELMDLTPNREVFDALSLLIPLDDEPFMYHIIAVEGPMPAYGGPFTSAGETTIRLEVHLPEGSQDYDVMGYSADALIHDILDHFDRHQDYLRLRDQQFAARVEGMGALEGLPRASHLARGTRENLRAIAERLARSGKKNNPRT</sequence>
<comment type="caution">
    <text evidence="10">The sequence shown here is derived from an EMBL/GenBank/DDBJ whole genome shotgun (WGS) entry which is preliminary data.</text>
</comment>
<feature type="transmembrane region" description="Helical" evidence="9">
    <location>
        <begin position="283"/>
        <end position="310"/>
    </location>
</feature>
<feature type="transmembrane region" description="Helical" evidence="9">
    <location>
        <begin position="497"/>
        <end position="518"/>
    </location>
</feature>
<reference evidence="10 11" key="1">
    <citation type="submission" date="2018-11" db="EMBL/GenBank/DDBJ databases">
        <title>Genomes From Bacteria Associated with the Canine Oral Cavity: a Test Case for Automated Genome-Based Taxonomic Assignment.</title>
        <authorList>
            <person name="Coil D.A."/>
            <person name="Jospin G."/>
            <person name="Darling A.E."/>
            <person name="Wallis C."/>
            <person name="Davis I.J."/>
            <person name="Harris S."/>
            <person name="Eisen J.A."/>
            <person name="Holcombe L.J."/>
            <person name="O'Flynn C."/>
        </authorList>
    </citation>
    <scope>NUCLEOTIDE SEQUENCE [LARGE SCALE GENOMIC DNA]</scope>
    <source>
        <strain evidence="10 11">OH770</strain>
    </source>
</reference>
<evidence type="ECO:0000313" key="10">
    <source>
        <dbReference type="EMBL" id="RRC95924.1"/>
    </source>
</evidence>
<dbReference type="AlphaFoldDB" id="A0A3P1SFW6"/>
<comment type="similarity">
    <text evidence="2">Belongs to the BCCT transporter (TC 2.A.15) family.</text>
</comment>
<dbReference type="PANTHER" id="PTHR30047:SF7">
    <property type="entry name" value="HIGH-AFFINITY CHOLINE TRANSPORT PROTEIN"/>
    <property type="match status" value="1"/>
</dbReference>
<feature type="transmembrane region" description="Helical" evidence="9">
    <location>
        <begin position="112"/>
        <end position="133"/>
    </location>
</feature>
<evidence type="ECO:0000256" key="3">
    <source>
        <dbReference type="ARBA" id="ARBA00022448"/>
    </source>
</evidence>
<feature type="region of interest" description="Disordered" evidence="8">
    <location>
        <begin position="1"/>
        <end position="26"/>
    </location>
</feature>
<evidence type="ECO:0000256" key="9">
    <source>
        <dbReference type="SAM" id="Phobius"/>
    </source>
</evidence>
<dbReference type="OrthoDB" id="9775735at2"/>
<feature type="transmembrane region" description="Helical" evidence="9">
    <location>
        <begin position="31"/>
        <end position="51"/>
    </location>
</feature>
<evidence type="ECO:0000256" key="7">
    <source>
        <dbReference type="ARBA" id="ARBA00023136"/>
    </source>
</evidence>
<evidence type="ECO:0000256" key="1">
    <source>
        <dbReference type="ARBA" id="ARBA00004651"/>
    </source>
</evidence>
<keyword evidence="7 9" id="KW-0472">Membrane</keyword>
<dbReference type="NCBIfam" id="NF007399">
    <property type="entry name" value="PRK09928.1"/>
    <property type="match status" value="1"/>
</dbReference>
<dbReference type="GO" id="GO:0022857">
    <property type="term" value="F:transmembrane transporter activity"/>
    <property type="evidence" value="ECO:0007669"/>
    <property type="project" value="InterPro"/>
</dbReference>
<feature type="transmembrane region" description="Helical" evidence="9">
    <location>
        <begin position="211"/>
        <end position="237"/>
    </location>
</feature>
<dbReference type="Pfam" id="PF02028">
    <property type="entry name" value="BCCT"/>
    <property type="match status" value="1"/>
</dbReference>
<dbReference type="InterPro" id="IPR000060">
    <property type="entry name" value="BCCT_transptr"/>
</dbReference>
<evidence type="ECO:0000313" key="11">
    <source>
        <dbReference type="Proteomes" id="UP000280444"/>
    </source>
</evidence>
<feature type="transmembrane region" description="Helical" evidence="9">
    <location>
        <begin position="71"/>
        <end position="92"/>
    </location>
</feature>
<evidence type="ECO:0000256" key="2">
    <source>
        <dbReference type="ARBA" id="ARBA00005658"/>
    </source>
</evidence>
<evidence type="ECO:0000256" key="4">
    <source>
        <dbReference type="ARBA" id="ARBA00022475"/>
    </source>
</evidence>
<name>A0A3P1SFW6_9ACTO</name>
<evidence type="ECO:0000256" key="5">
    <source>
        <dbReference type="ARBA" id="ARBA00022692"/>
    </source>
</evidence>
<feature type="transmembrane region" description="Helical" evidence="9">
    <location>
        <begin position="161"/>
        <end position="184"/>
    </location>
</feature>
<gene>
    <name evidence="10" type="ORF">EII11_03485</name>
</gene>
<dbReference type="NCBIfam" id="TIGR00842">
    <property type="entry name" value="bcct"/>
    <property type="match status" value="1"/>
</dbReference>